<dbReference type="GO" id="GO:0003700">
    <property type="term" value="F:DNA-binding transcription factor activity"/>
    <property type="evidence" value="ECO:0007669"/>
    <property type="project" value="InterPro"/>
</dbReference>
<keyword evidence="6" id="KW-1185">Reference proteome</keyword>
<dbReference type="Gene3D" id="1.10.10.60">
    <property type="entry name" value="Homeodomain-like"/>
    <property type="match status" value="2"/>
</dbReference>
<dbReference type="PANTHER" id="PTHR43280">
    <property type="entry name" value="ARAC-FAMILY TRANSCRIPTIONAL REGULATOR"/>
    <property type="match status" value="1"/>
</dbReference>
<evidence type="ECO:0000256" key="1">
    <source>
        <dbReference type="ARBA" id="ARBA00023015"/>
    </source>
</evidence>
<protein>
    <recommendedName>
        <fullName evidence="4">HTH araC/xylS-type domain-containing protein</fullName>
    </recommendedName>
</protein>
<gene>
    <name evidence="5" type="ORF">B7P33_12855</name>
</gene>
<organism evidence="5 6">
    <name type="scientific">Sediminicola luteus</name>
    <dbReference type="NCBI Taxonomy" id="319238"/>
    <lineage>
        <taxon>Bacteria</taxon>
        <taxon>Pseudomonadati</taxon>
        <taxon>Bacteroidota</taxon>
        <taxon>Flavobacteriia</taxon>
        <taxon>Flavobacteriales</taxon>
        <taxon>Flavobacteriaceae</taxon>
        <taxon>Sediminicola</taxon>
    </lineage>
</organism>
<dbReference type="SMART" id="SM00342">
    <property type="entry name" value="HTH_ARAC"/>
    <property type="match status" value="1"/>
</dbReference>
<keyword evidence="1" id="KW-0805">Transcription regulation</keyword>
<dbReference type="InterPro" id="IPR020449">
    <property type="entry name" value="Tscrpt_reg_AraC-type_HTH"/>
</dbReference>
<feature type="domain" description="HTH araC/xylS-type" evidence="4">
    <location>
        <begin position="197"/>
        <end position="302"/>
    </location>
</feature>
<dbReference type="PANTHER" id="PTHR43280:SF32">
    <property type="entry name" value="TRANSCRIPTIONAL REGULATORY PROTEIN"/>
    <property type="match status" value="1"/>
</dbReference>
<dbReference type="PRINTS" id="PR00032">
    <property type="entry name" value="HTHARAC"/>
</dbReference>
<evidence type="ECO:0000313" key="5">
    <source>
        <dbReference type="EMBL" id="PCE64115.1"/>
    </source>
</evidence>
<dbReference type="InterPro" id="IPR018060">
    <property type="entry name" value="HTH_AraC"/>
</dbReference>
<name>A0A2A4G8N4_9FLAO</name>
<proteinExistence type="predicted"/>
<dbReference type="AlphaFoldDB" id="A0A2A4G8N4"/>
<dbReference type="GO" id="GO:0043565">
    <property type="term" value="F:sequence-specific DNA binding"/>
    <property type="evidence" value="ECO:0007669"/>
    <property type="project" value="InterPro"/>
</dbReference>
<dbReference type="Proteomes" id="UP000219559">
    <property type="component" value="Unassembled WGS sequence"/>
</dbReference>
<comment type="caution">
    <text evidence="5">The sequence shown here is derived from an EMBL/GenBank/DDBJ whole genome shotgun (WGS) entry which is preliminary data.</text>
</comment>
<dbReference type="SUPFAM" id="SSF46689">
    <property type="entry name" value="Homeodomain-like"/>
    <property type="match status" value="1"/>
</dbReference>
<dbReference type="PROSITE" id="PS01124">
    <property type="entry name" value="HTH_ARAC_FAMILY_2"/>
    <property type="match status" value="1"/>
</dbReference>
<evidence type="ECO:0000256" key="3">
    <source>
        <dbReference type="ARBA" id="ARBA00023163"/>
    </source>
</evidence>
<reference evidence="5 6" key="1">
    <citation type="submission" date="2017-04" db="EMBL/GenBank/DDBJ databases">
        <title>A new member of the family Flavobacteriaceae isolated from ascidians.</title>
        <authorList>
            <person name="Chen L."/>
        </authorList>
    </citation>
    <scope>NUCLEOTIDE SEQUENCE [LARGE SCALE GENOMIC DNA]</scope>
    <source>
        <strain evidence="5 6">HQA918</strain>
    </source>
</reference>
<dbReference type="EMBL" id="NBWU01000004">
    <property type="protein sequence ID" value="PCE64115.1"/>
    <property type="molecule type" value="Genomic_DNA"/>
</dbReference>
<dbReference type="Pfam" id="PF12833">
    <property type="entry name" value="HTH_18"/>
    <property type="match status" value="1"/>
</dbReference>
<evidence type="ECO:0000259" key="4">
    <source>
        <dbReference type="PROSITE" id="PS01124"/>
    </source>
</evidence>
<dbReference type="InterPro" id="IPR009057">
    <property type="entry name" value="Homeodomain-like_sf"/>
</dbReference>
<dbReference type="OrthoDB" id="2600165at2"/>
<evidence type="ECO:0000313" key="6">
    <source>
        <dbReference type="Proteomes" id="UP000219559"/>
    </source>
</evidence>
<sequence>MHETVKINTVSELHEFLGYPYKPTHPLITLIDFSEINLNGIKSGTRKVFGFYSVVLKKITGAGVIYGRKVYDFSEAALLCMAPEQLSVVTAIEKEAFTEGWGLYFHPDLIRSSALNKSINSYTFFSYNTDEALHLSEKEKSILHLLTQSLKAESSDKLDNYSTDIIVSNIEVILNHCKRFYGRQFITRQIHNKGIASRFEALLTDYFESGKLRLQGLPSVKYCADQLHLSPNYLGDLLKQESGKSAKDHIHFFLIEKAKNLLLNSSSSITEIAYDLGFGQRQSFSKLFKQKTGMSPSEYKNPE</sequence>
<evidence type="ECO:0000256" key="2">
    <source>
        <dbReference type="ARBA" id="ARBA00023125"/>
    </source>
</evidence>
<accession>A0A2A4G8N4</accession>
<keyword evidence="2" id="KW-0238">DNA-binding</keyword>
<keyword evidence="3" id="KW-0804">Transcription</keyword>